<accession>A0A0F9G6X7</accession>
<keyword evidence="1" id="KW-0472">Membrane</keyword>
<name>A0A0F9G6X7_9ZZZZ</name>
<reference evidence="2" key="1">
    <citation type="journal article" date="2015" name="Nature">
        <title>Complex archaea that bridge the gap between prokaryotes and eukaryotes.</title>
        <authorList>
            <person name="Spang A."/>
            <person name="Saw J.H."/>
            <person name="Jorgensen S.L."/>
            <person name="Zaremba-Niedzwiedzka K."/>
            <person name="Martijn J."/>
            <person name="Lind A.E."/>
            <person name="van Eijk R."/>
            <person name="Schleper C."/>
            <person name="Guy L."/>
            <person name="Ettema T.J."/>
        </authorList>
    </citation>
    <scope>NUCLEOTIDE SEQUENCE</scope>
</reference>
<evidence type="ECO:0008006" key="3">
    <source>
        <dbReference type="Google" id="ProtNLM"/>
    </source>
</evidence>
<sequence length="139" mass="15104">MLPHSHFIISASAAVPVAMLSARTDASVSVAGWAITAGLVSAALDVDVIALVMFKAKSEPDLREYRNPLRIVTRFKGFMSALYKTGLIRTVMATHCLLWAITVAAAYVFAAEMFLPILIGVVTHALSDLPHIWRVALKR</sequence>
<keyword evidence="1" id="KW-1133">Transmembrane helix</keyword>
<organism evidence="2">
    <name type="scientific">marine sediment metagenome</name>
    <dbReference type="NCBI Taxonomy" id="412755"/>
    <lineage>
        <taxon>unclassified sequences</taxon>
        <taxon>metagenomes</taxon>
        <taxon>ecological metagenomes</taxon>
    </lineage>
</organism>
<evidence type="ECO:0000313" key="2">
    <source>
        <dbReference type="EMBL" id="KKL94483.1"/>
    </source>
</evidence>
<dbReference type="EMBL" id="LAZR01018912">
    <property type="protein sequence ID" value="KKL94483.1"/>
    <property type="molecule type" value="Genomic_DNA"/>
</dbReference>
<feature type="transmembrane region" description="Helical" evidence="1">
    <location>
        <begin position="32"/>
        <end position="54"/>
    </location>
</feature>
<evidence type="ECO:0000256" key="1">
    <source>
        <dbReference type="SAM" id="Phobius"/>
    </source>
</evidence>
<proteinExistence type="predicted"/>
<gene>
    <name evidence="2" type="ORF">LCGC14_1864190</name>
</gene>
<comment type="caution">
    <text evidence="2">The sequence shown here is derived from an EMBL/GenBank/DDBJ whole genome shotgun (WGS) entry which is preliminary data.</text>
</comment>
<protein>
    <recommendedName>
        <fullName evidence="3">Metal-dependent hydrolase</fullName>
    </recommendedName>
</protein>
<keyword evidence="1" id="KW-0812">Transmembrane</keyword>
<dbReference type="AlphaFoldDB" id="A0A0F9G6X7"/>